<dbReference type="OMA" id="ADWSAQY"/>
<dbReference type="PANTHER" id="PTHR45952">
    <property type="entry name" value="ALUMINUM INDUCED PROTEIN WITH YGL AND LRDR MOTIFS"/>
    <property type="match status" value="1"/>
</dbReference>
<evidence type="ECO:0000313" key="3">
    <source>
        <dbReference type="EMBL" id="KAH7433517.1"/>
    </source>
</evidence>
<protein>
    <recommendedName>
        <fullName evidence="2">DUF3700 domain-containing protein</fullName>
    </recommendedName>
</protein>
<dbReference type="OrthoDB" id="2019121at2759"/>
<dbReference type="InterPro" id="IPR024286">
    <property type="entry name" value="DUF3700"/>
</dbReference>
<feature type="region of interest" description="Disordered" evidence="1">
    <location>
        <begin position="1"/>
        <end position="29"/>
    </location>
</feature>
<dbReference type="PANTHER" id="PTHR45952:SF4">
    <property type="entry name" value="ALUMINUM INDUCED PROTEIN WITH YGL AND LRDR MOTIFS"/>
    <property type="match status" value="1"/>
</dbReference>
<name>A0A8T2UC41_CERRI</name>
<dbReference type="SUPFAM" id="SSF56235">
    <property type="entry name" value="N-terminal nucleophile aminohydrolases (Ntn hydrolases)"/>
    <property type="match status" value="1"/>
</dbReference>
<dbReference type="EMBL" id="CM035412">
    <property type="protein sequence ID" value="KAH7433518.1"/>
    <property type="molecule type" value="Genomic_DNA"/>
</dbReference>
<dbReference type="AlphaFoldDB" id="A0A8T2UC41"/>
<accession>A0A8T2UC41</accession>
<comment type="caution">
    <text evidence="3">The sequence shown here is derived from an EMBL/GenBank/DDBJ whole genome shotgun (WGS) entry which is preliminary data.</text>
</comment>
<reference evidence="3" key="1">
    <citation type="submission" date="2021-08" db="EMBL/GenBank/DDBJ databases">
        <title>WGS assembly of Ceratopteris richardii.</title>
        <authorList>
            <person name="Marchant D.B."/>
            <person name="Chen G."/>
            <person name="Jenkins J."/>
            <person name="Shu S."/>
            <person name="Leebens-Mack J."/>
            <person name="Grimwood J."/>
            <person name="Schmutz J."/>
            <person name="Soltis P."/>
            <person name="Soltis D."/>
            <person name="Chen Z.-H."/>
        </authorList>
    </citation>
    <scope>NUCLEOTIDE SEQUENCE</scope>
    <source>
        <strain evidence="3">Whitten #5841</strain>
        <tissue evidence="3">Leaf</tissue>
    </source>
</reference>
<feature type="domain" description="DUF3700" evidence="2">
    <location>
        <begin position="2"/>
        <end position="226"/>
    </location>
</feature>
<dbReference type="EMBL" id="CM035412">
    <property type="protein sequence ID" value="KAH7433517.1"/>
    <property type="molecule type" value="Genomic_DNA"/>
</dbReference>
<sequence length="252" mass="27780">MLAVFQGSITNAPQELCSPSSRPDERKPGPQILETFTQQTPGAVRVLIQDAGGMAYTHHKQALLRPRSFASVDGIFCMFQGALENLPSLRQEYGLGKSITEVMLIIEVYRTLRDRGPFPPNKVVADLDGRFVFMLYDSTNKNVFVALDGEGKIPFYWGTAADGCVAFSDTPEVLESGCGKSFAPFPLGCYFSSHMGLQSYQHPLQPLRPVPRVDSKGQALGAEFEVDMAKKDLKKQESMHRVGSEANWAKSI</sequence>
<dbReference type="SMART" id="SM01172">
    <property type="entry name" value="DUF3700"/>
    <property type="match status" value="1"/>
</dbReference>
<proteinExistence type="predicted"/>
<dbReference type="Gene3D" id="3.60.20.10">
    <property type="entry name" value="Glutamine Phosphoribosylpyrophosphate, subunit 1, domain 1"/>
    <property type="match status" value="1"/>
</dbReference>
<dbReference type="Pfam" id="PF12481">
    <property type="entry name" value="DUF3700"/>
    <property type="match status" value="1"/>
</dbReference>
<dbReference type="InterPro" id="IPR044828">
    <property type="entry name" value="TSJT1-like"/>
</dbReference>
<evidence type="ECO:0000259" key="2">
    <source>
        <dbReference type="SMART" id="SM01172"/>
    </source>
</evidence>
<gene>
    <name evidence="3" type="ORF">KP509_07G073000</name>
</gene>
<evidence type="ECO:0000256" key="1">
    <source>
        <dbReference type="SAM" id="MobiDB-lite"/>
    </source>
</evidence>
<evidence type="ECO:0000313" key="4">
    <source>
        <dbReference type="Proteomes" id="UP000825935"/>
    </source>
</evidence>
<dbReference type="InterPro" id="IPR029055">
    <property type="entry name" value="Ntn_hydrolases_N"/>
</dbReference>
<keyword evidence="4" id="KW-1185">Reference proteome</keyword>
<dbReference type="Proteomes" id="UP000825935">
    <property type="component" value="Chromosome 7"/>
</dbReference>
<organism evidence="3 4">
    <name type="scientific">Ceratopteris richardii</name>
    <name type="common">Triangle waterfern</name>
    <dbReference type="NCBI Taxonomy" id="49495"/>
    <lineage>
        <taxon>Eukaryota</taxon>
        <taxon>Viridiplantae</taxon>
        <taxon>Streptophyta</taxon>
        <taxon>Embryophyta</taxon>
        <taxon>Tracheophyta</taxon>
        <taxon>Polypodiopsida</taxon>
        <taxon>Polypodiidae</taxon>
        <taxon>Polypodiales</taxon>
        <taxon>Pteridineae</taxon>
        <taxon>Pteridaceae</taxon>
        <taxon>Parkerioideae</taxon>
        <taxon>Ceratopteris</taxon>
    </lineage>
</organism>
<feature type="compositionally biased region" description="Polar residues" evidence="1">
    <location>
        <begin position="7"/>
        <end position="21"/>
    </location>
</feature>